<sequence>MYTRCSRRVATLPAHLLRRQVKSSLVCKRYLETQPVANEPGLSAGLDSATQELVDSPKVQESIGSSAQPRRIHNEKYGAIFYMGKNLNLRGMFAFLRGVENRFGSIKDFKFHQDRDSPTEYISLSVNFTDSTSIQKMEELNTRNITIQLPPGVSINENERELEGGVCLEDISEFLKPVSIEDASTLAAVTNVEEVLEDSSQVQNEDNGTPSSFEPLEEPRKDITQVLLSNDLDVNFIIHDRGSSAVIMQNERRFRRDQTERIRISRSLISWGGFYPYNFSKGSSENQGAATENTVVHTANESMRKCIYNARLFLYERNEPNSGIVDQNGKKVVLEWEKEQEVVSPLARDDFSQDADSKVLDQLKESLQKPTTTADAFAASTEPAPGPLSDSEKATLERLYSRMNPSAQHTAEDSNWQELRTQIVQPMKLAEKQYKKKATVSKQVSKSPDTQPRPKVVKKVKTDVKTPDNARKASERSAVQAKQAVKKAPKQLKKQSQPEPQQPKDDFKSRILRTFGFGP</sequence>
<evidence type="ECO:0000256" key="1">
    <source>
        <dbReference type="SAM" id="MobiDB-lite"/>
    </source>
</evidence>
<reference evidence="2 3" key="1">
    <citation type="journal article" date="2017" name="Mol. Ecol.">
        <title>Comparative and population genomic landscape of Phellinus noxius: A hypervariable fungus causing root rot in trees.</title>
        <authorList>
            <person name="Chung C.L."/>
            <person name="Lee T.J."/>
            <person name="Akiba M."/>
            <person name="Lee H.H."/>
            <person name="Kuo T.H."/>
            <person name="Liu D."/>
            <person name="Ke H.M."/>
            <person name="Yokoi T."/>
            <person name="Roa M.B."/>
            <person name="Lu M.J."/>
            <person name="Chang Y.Y."/>
            <person name="Ann P.J."/>
            <person name="Tsai J.N."/>
            <person name="Chen C.Y."/>
            <person name="Tzean S.S."/>
            <person name="Ota Y."/>
            <person name="Hattori T."/>
            <person name="Sahashi N."/>
            <person name="Liou R.F."/>
            <person name="Kikuchi T."/>
            <person name="Tsai I.J."/>
        </authorList>
    </citation>
    <scope>NUCLEOTIDE SEQUENCE [LARGE SCALE GENOMIC DNA]</scope>
    <source>
        <strain evidence="2 3">FFPRI411160</strain>
    </source>
</reference>
<comment type="caution">
    <text evidence="2">The sequence shown here is derived from an EMBL/GenBank/DDBJ whole genome shotgun (WGS) entry which is preliminary data.</text>
</comment>
<feature type="compositionally biased region" description="Polar residues" evidence="1">
    <location>
        <begin position="198"/>
        <end position="212"/>
    </location>
</feature>
<feature type="region of interest" description="Disordered" evidence="1">
    <location>
        <begin position="367"/>
        <end position="391"/>
    </location>
</feature>
<dbReference type="InParanoid" id="A0A286UI35"/>
<dbReference type="AlphaFoldDB" id="A0A286UI35"/>
<evidence type="ECO:0000313" key="2">
    <source>
        <dbReference type="EMBL" id="PAV19286.1"/>
    </source>
</evidence>
<dbReference type="OrthoDB" id="3362336at2759"/>
<accession>A0A286UI35</accession>
<name>A0A286UI35_9AGAM</name>
<gene>
    <name evidence="2" type="ORF">PNOK_0421900</name>
</gene>
<feature type="compositionally biased region" description="Basic and acidic residues" evidence="1">
    <location>
        <begin position="460"/>
        <end position="475"/>
    </location>
</feature>
<organism evidence="2 3">
    <name type="scientific">Pyrrhoderma noxium</name>
    <dbReference type="NCBI Taxonomy" id="2282107"/>
    <lineage>
        <taxon>Eukaryota</taxon>
        <taxon>Fungi</taxon>
        <taxon>Dikarya</taxon>
        <taxon>Basidiomycota</taxon>
        <taxon>Agaricomycotina</taxon>
        <taxon>Agaricomycetes</taxon>
        <taxon>Hymenochaetales</taxon>
        <taxon>Hymenochaetaceae</taxon>
        <taxon>Pyrrhoderma</taxon>
    </lineage>
</organism>
<protein>
    <submittedName>
        <fullName evidence="2">Uncharacterized protein</fullName>
    </submittedName>
</protein>
<feature type="compositionally biased region" description="Basic residues" evidence="1">
    <location>
        <begin position="484"/>
        <end position="493"/>
    </location>
</feature>
<feature type="region of interest" description="Disordered" evidence="1">
    <location>
        <begin position="434"/>
        <end position="519"/>
    </location>
</feature>
<feature type="region of interest" description="Disordered" evidence="1">
    <location>
        <begin position="197"/>
        <end position="217"/>
    </location>
</feature>
<keyword evidence="3" id="KW-1185">Reference proteome</keyword>
<dbReference type="Proteomes" id="UP000217199">
    <property type="component" value="Unassembled WGS sequence"/>
</dbReference>
<dbReference type="EMBL" id="NBII01000004">
    <property type="protein sequence ID" value="PAV19286.1"/>
    <property type="molecule type" value="Genomic_DNA"/>
</dbReference>
<feature type="compositionally biased region" description="Polar residues" evidence="1">
    <location>
        <begin position="440"/>
        <end position="450"/>
    </location>
</feature>
<proteinExistence type="predicted"/>
<evidence type="ECO:0000313" key="3">
    <source>
        <dbReference type="Proteomes" id="UP000217199"/>
    </source>
</evidence>